<evidence type="ECO:0000313" key="12">
    <source>
        <dbReference type="EMBL" id="OSI22767.1"/>
    </source>
</evidence>
<dbReference type="EMBL" id="MTAB01000008">
    <property type="protein sequence ID" value="OSI22767.1"/>
    <property type="molecule type" value="Genomic_DNA"/>
</dbReference>
<comment type="caution">
    <text evidence="7">Lacks conserved residue(s) required for the propagation of feature annotation.</text>
</comment>
<dbReference type="Proteomes" id="UP000193303">
    <property type="component" value="Unassembled WGS sequence"/>
</dbReference>
<evidence type="ECO:0000256" key="6">
    <source>
        <dbReference type="ARBA" id="ARBA00022962"/>
    </source>
</evidence>
<reference evidence="12 15" key="1">
    <citation type="submission" date="2017-01" db="EMBL/GenBank/DDBJ databases">
        <authorList>
            <person name="Wolfgang W.J."/>
            <person name="Cole J."/>
            <person name="Wroblewski D."/>
            <person name="Mcginnis J."/>
            <person name="Musser K.A."/>
        </authorList>
    </citation>
    <scope>NUCLEOTIDE SEQUENCE</scope>
    <source>
        <strain evidence="12">124861</strain>
        <strain evidence="13 15">93087</strain>
    </source>
</reference>
<comment type="caution">
    <text evidence="12">The sequence shown here is derived from an EMBL/GenBank/DDBJ whole genome shotgun (WGS) entry which is preliminary data.</text>
</comment>
<dbReference type="Pfam" id="PF00156">
    <property type="entry name" value="Pribosyltran"/>
    <property type="match status" value="1"/>
</dbReference>
<dbReference type="CDD" id="cd06223">
    <property type="entry name" value="PRTases_typeI"/>
    <property type="match status" value="1"/>
</dbReference>
<dbReference type="GO" id="GO:0000287">
    <property type="term" value="F:magnesium ion binding"/>
    <property type="evidence" value="ECO:0007669"/>
    <property type="project" value="UniProtKB-UniRule"/>
</dbReference>
<sequence length="512" mass="56548">MCGVLGMVAYQPVNQSLYDGLQMLQHRGQDAAGIVTVEGNIFHMHKGKGMVRDVFRTRNMRDLTGHAGIAHVRYPTAGNAESTAEAQPFYVSSPFGIVLAHNGNLTNTAELYENVCNKHLRHINTRSDSEVLLNVFAHELRREVTDSDSSILSVDNIFNAVAKLHKRVRGAYGVVAMIAGYGLVAFRDPFGIRPLVLGTQTDENGKTAYAIASESVAFNGMAFDLDRDIAPGEAVFITLDGRFFSRQCAENPQVSPCLFEYVYFARPDSVIDNVSVYQSRLNMGITLAEKVKRELPIDDIDVVMPIPDTSRPSAMELAHHLGKPYREGLIKNRYIGRTFIMPGQATRKKSVRQKLSPMESEFKGKSVLLVDDSIVRGTTSREIVEMVRASGARKVYFASAAPEVRFPNVYGIDMPTREELIANGRSNDDIAREIGADGCVFQDLAELEQVVKKLNPDIAGFDASCFNGCYLTGDIDEEYLQKLSDDKSSPSTVPAGEIHTAIRINNHSDEEE</sequence>
<evidence type="ECO:0000256" key="10">
    <source>
        <dbReference type="PIRSR" id="PIRSR000485-2"/>
    </source>
</evidence>
<keyword evidence="15" id="KW-1185">Reference proteome</keyword>
<evidence type="ECO:0000259" key="11">
    <source>
        <dbReference type="PROSITE" id="PS51278"/>
    </source>
</evidence>
<dbReference type="InterPro" id="IPR000836">
    <property type="entry name" value="PRTase_dom"/>
</dbReference>
<dbReference type="HAMAP" id="MF_01931">
    <property type="entry name" value="PurF"/>
    <property type="match status" value="1"/>
</dbReference>
<organism evidence="12 14">
    <name type="scientific">Neisseria dumasiana</name>
    <dbReference type="NCBI Taxonomy" id="1931275"/>
    <lineage>
        <taxon>Bacteria</taxon>
        <taxon>Pseudomonadati</taxon>
        <taxon>Pseudomonadota</taxon>
        <taxon>Betaproteobacteria</taxon>
        <taxon>Neisseriales</taxon>
        <taxon>Neisseriaceae</taxon>
        <taxon>Neisseria</taxon>
    </lineage>
</organism>
<dbReference type="Gene3D" id="3.60.20.10">
    <property type="entry name" value="Glutamine Phosphoribosylpyrophosphate, subunit 1, domain 1"/>
    <property type="match status" value="1"/>
</dbReference>
<feature type="domain" description="Glutamine amidotransferase type-2" evidence="11">
    <location>
        <begin position="2"/>
        <end position="240"/>
    </location>
</feature>
<dbReference type="NCBIfam" id="TIGR01134">
    <property type="entry name" value="purF"/>
    <property type="match status" value="1"/>
</dbReference>
<dbReference type="GO" id="GO:0009113">
    <property type="term" value="P:purine nucleobase biosynthetic process"/>
    <property type="evidence" value="ECO:0007669"/>
    <property type="project" value="UniProtKB-UniRule"/>
</dbReference>
<evidence type="ECO:0000256" key="4">
    <source>
        <dbReference type="ARBA" id="ARBA00022679"/>
    </source>
</evidence>
<dbReference type="OrthoDB" id="9801213at2"/>
<keyword evidence="7 10" id="KW-0479">Metal-binding</keyword>
<evidence type="ECO:0000256" key="5">
    <source>
        <dbReference type="ARBA" id="ARBA00022755"/>
    </source>
</evidence>
<dbReference type="Gene3D" id="3.40.50.2020">
    <property type="match status" value="1"/>
</dbReference>
<dbReference type="UniPathway" id="UPA00074">
    <property type="reaction ID" value="UER00124"/>
</dbReference>
<dbReference type="GO" id="GO:0004044">
    <property type="term" value="F:amidophosphoribosyltransferase activity"/>
    <property type="evidence" value="ECO:0007669"/>
    <property type="project" value="UniProtKB-UniRule"/>
</dbReference>
<dbReference type="AlphaFoldDB" id="A0A1X3DIS9"/>
<dbReference type="SUPFAM" id="SSF53271">
    <property type="entry name" value="PRTase-like"/>
    <property type="match status" value="1"/>
</dbReference>
<proteinExistence type="inferred from homology"/>
<evidence type="ECO:0000256" key="3">
    <source>
        <dbReference type="ARBA" id="ARBA00022676"/>
    </source>
</evidence>
<dbReference type="PANTHER" id="PTHR11907">
    <property type="entry name" value="AMIDOPHOSPHORIBOSYLTRANSFERASE"/>
    <property type="match status" value="1"/>
</dbReference>
<dbReference type="PROSITE" id="PS51278">
    <property type="entry name" value="GATASE_TYPE_2"/>
    <property type="match status" value="1"/>
</dbReference>
<dbReference type="InterPro" id="IPR029055">
    <property type="entry name" value="Ntn_hydrolases_N"/>
</dbReference>
<evidence type="ECO:0000256" key="7">
    <source>
        <dbReference type="HAMAP-Rule" id="MF_01931"/>
    </source>
</evidence>
<keyword evidence="5 7" id="KW-0658">Purine biosynthesis</keyword>
<evidence type="ECO:0000256" key="1">
    <source>
        <dbReference type="ARBA" id="ARBA00005209"/>
    </source>
</evidence>
<dbReference type="GO" id="GO:0006189">
    <property type="term" value="P:'de novo' IMP biosynthetic process"/>
    <property type="evidence" value="ECO:0007669"/>
    <property type="project" value="UniProtKB-UniRule"/>
</dbReference>
<evidence type="ECO:0000313" key="13">
    <source>
        <dbReference type="EMBL" id="OSI35797.1"/>
    </source>
</evidence>
<feature type="binding site" evidence="7 10">
    <location>
        <position position="309"/>
    </location>
    <ligand>
        <name>Mg(2+)</name>
        <dbReference type="ChEBI" id="CHEBI:18420"/>
    </ligand>
</feature>
<dbReference type="InterPro" id="IPR035584">
    <property type="entry name" value="PurF_N"/>
</dbReference>
<dbReference type="InterPro" id="IPR029057">
    <property type="entry name" value="PRTase-like"/>
</dbReference>
<dbReference type="EMBL" id="MTAC01000007">
    <property type="protein sequence ID" value="OSI35797.1"/>
    <property type="molecule type" value="Genomic_DNA"/>
</dbReference>
<reference evidence="14" key="2">
    <citation type="submission" date="2017-01" db="EMBL/GenBank/DDBJ databases">
        <authorList>
            <person name="Mah S.A."/>
            <person name="Swanson W.J."/>
            <person name="Moy G.W."/>
            <person name="Vacquier V.D."/>
        </authorList>
    </citation>
    <scope>NUCLEOTIDE SEQUENCE [LARGE SCALE GENOMIC DNA]</scope>
    <source>
        <strain evidence="14">124861</strain>
    </source>
</reference>
<protein>
    <recommendedName>
        <fullName evidence="7">Amidophosphoribosyltransferase</fullName>
        <shortName evidence="7">ATase</shortName>
        <ecNumber evidence="7">2.4.2.14</ecNumber>
    </recommendedName>
    <alternativeName>
        <fullName evidence="7">Glutamine phosphoribosylpyrophosphate amidotransferase</fullName>
        <shortName evidence="7">GPATase</shortName>
    </alternativeName>
</protein>
<dbReference type="Pfam" id="PF13522">
    <property type="entry name" value="GATase_6"/>
    <property type="match status" value="1"/>
</dbReference>
<evidence type="ECO:0000256" key="2">
    <source>
        <dbReference type="ARBA" id="ARBA00010138"/>
    </source>
</evidence>
<name>A0A1X3DIS9_9NEIS</name>
<keyword evidence="6 7" id="KW-0315">Glutamine amidotransferase</keyword>
<feature type="active site" description="Nucleophile" evidence="7 9">
    <location>
        <position position="2"/>
    </location>
</feature>
<dbReference type="RefSeq" id="WP_085358812.1">
    <property type="nucleotide sequence ID" value="NZ_CP091509.1"/>
</dbReference>
<feature type="binding site" evidence="7 10">
    <location>
        <position position="372"/>
    </location>
    <ligand>
        <name>Mg(2+)</name>
        <dbReference type="ChEBI" id="CHEBI:18420"/>
    </ligand>
</feature>
<comment type="pathway">
    <text evidence="1 7 8">Purine metabolism; IMP biosynthesis via de novo pathway; N(1)-(5-phospho-D-ribosyl)glycinamide from 5-phospho-alpha-D-ribose 1-diphosphate: step 1/2.</text>
</comment>
<dbReference type="PIRSF" id="PIRSF000485">
    <property type="entry name" value="Amd_phspho_trans"/>
    <property type="match status" value="1"/>
</dbReference>
<feature type="binding site" evidence="7 10">
    <location>
        <position position="371"/>
    </location>
    <ligand>
        <name>Mg(2+)</name>
        <dbReference type="ChEBI" id="CHEBI:18420"/>
    </ligand>
</feature>
<dbReference type="InterPro" id="IPR017932">
    <property type="entry name" value="GATase_2_dom"/>
</dbReference>
<keyword evidence="7 10" id="KW-0460">Magnesium</keyword>
<evidence type="ECO:0000313" key="15">
    <source>
        <dbReference type="Proteomes" id="UP000193346"/>
    </source>
</evidence>
<dbReference type="EC" id="2.4.2.14" evidence="7"/>
<dbReference type="STRING" id="1931275.BV914_00455"/>
<accession>A0A1X3DIS9</accession>
<evidence type="ECO:0000256" key="8">
    <source>
        <dbReference type="PIRNR" id="PIRNR000485"/>
    </source>
</evidence>
<dbReference type="Proteomes" id="UP000193346">
    <property type="component" value="Unassembled WGS sequence"/>
</dbReference>
<keyword evidence="3 7" id="KW-0328">Glycosyltransferase</keyword>
<dbReference type="SUPFAM" id="SSF56235">
    <property type="entry name" value="N-terminal nucleophile aminohydrolases (Ntn hydrolases)"/>
    <property type="match status" value="1"/>
</dbReference>
<dbReference type="CDD" id="cd00715">
    <property type="entry name" value="GPATase_N"/>
    <property type="match status" value="1"/>
</dbReference>
<evidence type="ECO:0000313" key="14">
    <source>
        <dbReference type="Proteomes" id="UP000193303"/>
    </source>
</evidence>
<gene>
    <name evidence="7" type="primary">purF</name>
    <name evidence="12" type="ORF">BV912_04870</name>
    <name evidence="13" type="ORF">BV913_03930</name>
</gene>
<comment type="function">
    <text evidence="7">Catalyzes the formation of phosphoribosylamine from phosphoribosylpyrophosphate (PRPP) and glutamine.</text>
</comment>
<evidence type="ECO:0000256" key="9">
    <source>
        <dbReference type="PIRSR" id="PIRSR000485-1"/>
    </source>
</evidence>
<dbReference type="InterPro" id="IPR005854">
    <property type="entry name" value="PurF"/>
</dbReference>
<keyword evidence="4 7" id="KW-0808">Transferase</keyword>
<comment type="catalytic activity">
    <reaction evidence="7 8">
        <text>5-phospho-beta-D-ribosylamine + L-glutamate + diphosphate = 5-phospho-alpha-D-ribose 1-diphosphate + L-glutamine + H2O</text>
        <dbReference type="Rhea" id="RHEA:14905"/>
        <dbReference type="ChEBI" id="CHEBI:15377"/>
        <dbReference type="ChEBI" id="CHEBI:29985"/>
        <dbReference type="ChEBI" id="CHEBI:33019"/>
        <dbReference type="ChEBI" id="CHEBI:58017"/>
        <dbReference type="ChEBI" id="CHEBI:58359"/>
        <dbReference type="ChEBI" id="CHEBI:58681"/>
        <dbReference type="EC" id="2.4.2.14"/>
    </reaction>
</comment>
<comment type="similarity">
    <text evidence="2 7 8">In the C-terminal section; belongs to the purine/pyrimidine phosphoribosyltransferase family.</text>
</comment>
<comment type="cofactor">
    <cofactor evidence="7 10">
        <name>Mg(2+)</name>
        <dbReference type="ChEBI" id="CHEBI:18420"/>
    </cofactor>
    <text evidence="7 10">Binds 1 Mg(2+) ion per subunit.</text>
</comment>